<evidence type="ECO:0000256" key="1">
    <source>
        <dbReference type="SAM" id="SignalP"/>
    </source>
</evidence>
<protein>
    <recommendedName>
        <fullName evidence="4">Secreted protein</fullName>
    </recommendedName>
</protein>
<proteinExistence type="predicted"/>
<name>A0AA40B0X4_9PEZI</name>
<evidence type="ECO:0000313" key="2">
    <source>
        <dbReference type="EMBL" id="KAK0725492.1"/>
    </source>
</evidence>
<dbReference type="EMBL" id="JAUKUA010000002">
    <property type="protein sequence ID" value="KAK0725492.1"/>
    <property type="molecule type" value="Genomic_DNA"/>
</dbReference>
<feature type="signal peptide" evidence="1">
    <location>
        <begin position="1"/>
        <end position="24"/>
    </location>
</feature>
<comment type="caution">
    <text evidence="2">The sequence shown here is derived from an EMBL/GenBank/DDBJ whole genome shotgun (WGS) entry which is preliminary data.</text>
</comment>
<organism evidence="2 3">
    <name type="scientific">Lasiosphaeris hirsuta</name>
    <dbReference type="NCBI Taxonomy" id="260670"/>
    <lineage>
        <taxon>Eukaryota</taxon>
        <taxon>Fungi</taxon>
        <taxon>Dikarya</taxon>
        <taxon>Ascomycota</taxon>
        <taxon>Pezizomycotina</taxon>
        <taxon>Sordariomycetes</taxon>
        <taxon>Sordariomycetidae</taxon>
        <taxon>Sordariales</taxon>
        <taxon>Lasiosphaeriaceae</taxon>
        <taxon>Lasiosphaeris</taxon>
    </lineage>
</organism>
<evidence type="ECO:0008006" key="4">
    <source>
        <dbReference type="Google" id="ProtNLM"/>
    </source>
</evidence>
<reference evidence="2" key="1">
    <citation type="submission" date="2023-06" db="EMBL/GenBank/DDBJ databases">
        <title>Genome-scale phylogeny and comparative genomics of the fungal order Sordariales.</title>
        <authorList>
            <consortium name="Lawrence Berkeley National Laboratory"/>
            <person name="Hensen N."/>
            <person name="Bonometti L."/>
            <person name="Westerberg I."/>
            <person name="Brannstrom I.O."/>
            <person name="Guillou S."/>
            <person name="Cros-Aarteil S."/>
            <person name="Calhoun S."/>
            <person name="Haridas S."/>
            <person name="Kuo A."/>
            <person name="Mondo S."/>
            <person name="Pangilinan J."/>
            <person name="Riley R."/>
            <person name="Labutti K."/>
            <person name="Andreopoulos B."/>
            <person name="Lipzen A."/>
            <person name="Chen C."/>
            <person name="Yanf M."/>
            <person name="Daum C."/>
            <person name="Ng V."/>
            <person name="Clum A."/>
            <person name="Steindorff A."/>
            <person name="Ohm R."/>
            <person name="Martin F."/>
            <person name="Silar P."/>
            <person name="Natvig D."/>
            <person name="Lalanne C."/>
            <person name="Gautier V."/>
            <person name="Ament-Velasquez S.L."/>
            <person name="Kruys A."/>
            <person name="Hutchinson M.I."/>
            <person name="Powell A.J."/>
            <person name="Barry K."/>
            <person name="Miller A.N."/>
            <person name="Grigoriev I.V."/>
            <person name="Debuchy R."/>
            <person name="Gladieux P."/>
            <person name="Thoren M.H."/>
            <person name="Johannesson H."/>
        </authorList>
    </citation>
    <scope>NUCLEOTIDE SEQUENCE</scope>
    <source>
        <strain evidence="2">SMH4607-1</strain>
    </source>
</reference>
<accession>A0AA40B0X4</accession>
<gene>
    <name evidence="2" type="ORF">B0H67DRAFT_570663</name>
</gene>
<dbReference type="AlphaFoldDB" id="A0AA40B0X4"/>
<feature type="non-terminal residue" evidence="2">
    <location>
        <position position="119"/>
    </location>
</feature>
<feature type="chain" id="PRO_5041277661" description="Secreted protein" evidence="1">
    <location>
        <begin position="25"/>
        <end position="119"/>
    </location>
</feature>
<evidence type="ECO:0000313" key="3">
    <source>
        <dbReference type="Proteomes" id="UP001172102"/>
    </source>
</evidence>
<sequence length="119" mass="13105">MTGRCAQTCCASGVWGTWWRWLWGLPSDASRQQDKHLEASGVVVRLSNPGSGRRFGQSGAEVGHGARFAACRVGAWTSRLRMPTRSWNPHPRPPLTMQINRLAPPLASHGRNAFRVASN</sequence>
<keyword evidence="1" id="KW-0732">Signal</keyword>
<dbReference type="Proteomes" id="UP001172102">
    <property type="component" value="Unassembled WGS sequence"/>
</dbReference>
<keyword evidence="3" id="KW-1185">Reference proteome</keyword>